<name>A0A6G2BDK0_9ACTN</name>
<organism evidence="2 3">
    <name type="scientific">Streptomyces taklimakanensis</name>
    <dbReference type="NCBI Taxonomy" id="2569853"/>
    <lineage>
        <taxon>Bacteria</taxon>
        <taxon>Bacillati</taxon>
        <taxon>Actinomycetota</taxon>
        <taxon>Actinomycetes</taxon>
        <taxon>Kitasatosporales</taxon>
        <taxon>Streptomycetaceae</taxon>
        <taxon>Streptomyces</taxon>
    </lineage>
</organism>
<dbReference type="EMBL" id="WIXO01000001">
    <property type="protein sequence ID" value="MTE20320.1"/>
    <property type="molecule type" value="Genomic_DNA"/>
</dbReference>
<evidence type="ECO:0000313" key="2">
    <source>
        <dbReference type="EMBL" id="MTE20320.1"/>
    </source>
</evidence>
<protein>
    <submittedName>
        <fullName evidence="2">Uncharacterized protein</fullName>
    </submittedName>
</protein>
<gene>
    <name evidence="2" type="ORF">F0L17_14625</name>
</gene>
<dbReference type="RefSeq" id="WP_155071429.1">
    <property type="nucleotide sequence ID" value="NZ_WIXO01000001.1"/>
</dbReference>
<accession>A0A6G2BDK0</accession>
<dbReference type="OrthoDB" id="4337882at2"/>
<dbReference type="Proteomes" id="UP000473014">
    <property type="component" value="Unassembled WGS sequence"/>
</dbReference>
<reference evidence="2 3" key="1">
    <citation type="submission" date="2019-11" db="EMBL/GenBank/DDBJ databases">
        <authorList>
            <person name="Yuan L."/>
        </authorList>
    </citation>
    <scope>NUCLEOTIDE SEQUENCE [LARGE SCALE GENOMIC DNA]</scope>
    <source>
        <strain evidence="2 3">TRM43335</strain>
    </source>
</reference>
<evidence type="ECO:0000313" key="3">
    <source>
        <dbReference type="Proteomes" id="UP000473014"/>
    </source>
</evidence>
<dbReference type="AlphaFoldDB" id="A0A6G2BDK0"/>
<proteinExistence type="predicted"/>
<feature type="compositionally biased region" description="Low complexity" evidence="1">
    <location>
        <begin position="20"/>
        <end position="36"/>
    </location>
</feature>
<evidence type="ECO:0000256" key="1">
    <source>
        <dbReference type="SAM" id="MobiDB-lite"/>
    </source>
</evidence>
<comment type="caution">
    <text evidence="2">The sequence shown here is derived from an EMBL/GenBank/DDBJ whole genome shotgun (WGS) entry which is preliminary data.</text>
</comment>
<feature type="region of interest" description="Disordered" evidence="1">
    <location>
        <begin position="1"/>
        <end position="59"/>
    </location>
</feature>
<sequence length="301" mass="31758">MTAHPTPSTPEEPAGGPLGAEQPAPAPEFEPARPGASDGRTATSPTPLEEPTMTDHDALPAVPCLDWGLDRPHDAHTWTAPGGETARCPGWMPGDGTRPEPAAAEPVCCCGEPSTPHVVHRTDGPCDAGHWFDGAENVCARCGISHTEWQAAGAPVCPVYQAIVEDGQKGPTAPADEDRRQQYARALGGFLPAGAPLIDAVMAVADAETAQLRQQLADARAEIDWMKRFVAASSEPGHAVRLAALREAALDRVRALHQPVEYRGHAICAHCSGWGGDSTDNIPELHPCATIRALDTDRSRS</sequence>
<keyword evidence="3" id="KW-1185">Reference proteome</keyword>